<gene>
    <name evidence="6" type="ORF">B296_00004798</name>
</gene>
<keyword evidence="1" id="KW-0479">Metal-binding</keyword>
<feature type="compositionally biased region" description="Basic residues" evidence="4">
    <location>
        <begin position="205"/>
        <end position="219"/>
    </location>
</feature>
<evidence type="ECO:0000259" key="5">
    <source>
        <dbReference type="SMART" id="SM00249"/>
    </source>
</evidence>
<evidence type="ECO:0000256" key="4">
    <source>
        <dbReference type="SAM" id="MobiDB-lite"/>
    </source>
</evidence>
<protein>
    <recommendedName>
        <fullName evidence="5">Zinc finger PHD-type domain-containing protein</fullName>
    </recommendedName>
</protein>
<dbReference type="Pfam" id="PF00628">
    <property type="entry name" value="PHD"/>
    <property type="match status" value="1"/>
</dbReference>
<dbReference type="AlphaFoldDB" id="A0A427ATA3"/>
<dbReference type="GO" id="GO:0008270">
    <property type="term" value="F:zinc ion binding"/>
    <property type="evidence" value="ECO:0007669"/>
    <property type="project" value="UniProtKB-KW"/>
</dbReference>
<keyword evidence="3" id="KW-0862">Zinc</keyword>
<dbReference type="Proteomes" id="UP000287651">
    <property type="component" value="Unassembled WGS sequence"/>
</dbReference>
<evidence type="ECO:0000313" key="7">
    <source>
        <dbReference type="Proteomes" id="UP000287651"/>
    </source>
</evidence>
<name>A0A427ATA3_ENSVE</name>
<dbReference type="PANTHER" id="PTHR45865">
    <property type="entry name" value="E3 UBIQUITIN-PROTEIN LIGASE SHPRH FAMILY MEMBER"/>
    <property type="match status" value="1"/>
</dbReference>
<keyword evidence="2" id="KW-0863">Zinc-finger</keyword>
<dbReference type="InterPro" id="IPR001965">
    <property type="entry name" value="Znf_PHD"/>
</dbReference>
<dbReference type="CDD" id="cd15517">
    <property type="entry name" value="PHD_TCF19_like"/>
    <property type="match status" value="1"/>
</dbReference>
<reference evidence="6 7" key="1">
    <citation type="journal article" date="2014" name="Agronomy (Basel)">
        <title>A Draft Genome Sequence for Ensete ventricosum, the Drought-Tolerant Tree Against Hunger.</title>
        <authorList>
            <person name="Harrison J."/>
            <person name="Moore K.A."/>
            <person name="Paszkiewicz K."/>
            <person name="Jones T."/>
            <person name="Grant M."/>
            <person name="Ambacheew D."/>
            <person name="Muzemil S."/>
            <person name="Studholme D.J."/>
        </authorList>
    </citation>
    <scope>NUCLEOTIDE SEQUENCE [LARGE SCALE GENOMIC DNA]</scope>
</reference>
<organism evidence="6 7">
    <name type="scientific">Ensete ventricosum</name>
    <name type="common">Abyssinian banana</name>
    <name type="synonym">Musa ensete</name>
    <dbReference type="NCBI Taxonomy" id="4639"/>
    <lineage>
        <taxon>Eukaryota</taxon>
        <taxon>Viridiplantae</taxon>
        <taxon>Streptophyta</taxon>
        <taxon>Embryophyta</taxon>
        <taxon>Tracheophyta</taxon>
        <taxon>Spermatophyta</taxon>
        <taxon>Magnoliopsida</taxon>
        <taxon>Liliopsida</taxon>
        <taxon>Zingiberales</taxon>
        <taxon>Musaceae</taxon>
        <taxon>Ensete</taxon>
    </lineage>
</organism>
<dbReference type="GO" id="GO:0005524">
    <property type="term" value="F:ATP binding"/>
    <property type="evidence" value="ECO:0007669"/>
    <property type="project" value="InterPro"/>
</dbReference>
<evidence type="ECO:0000313" key="6">
    <source>
        <dbReference type="EMBL" id="RRT79425.1"/>
    </source>
</evidence>
<dbReference type="SUPFAM" id="SSF57903">
    <property type="entry name" value="FYVE/PHD zinc finger"/>
    <property type="match status" value="1"/>
</dbReference>
<evidence type="ECO:0000256" key="1">
    <source>
        <dbReference type="ARBA" id="ARBA00022723"/>
    </source>
</evidence>
<evidence type="ECO:0000256" key="3">
    <source>
        <dbReference type="ARBA" id="ARBA00022833"/>
    </source>
</evidence>
<dbReference type="Gene3D" id="3.30.40.10">
    <property type="entry name" value="Zinc/RING finger domain, C3HC4 (zinc finger)"/>
    <property type="match status" value="1"/>
</dbReference>
<feature type="domain" description="Zinc finger PHD-type" evidence="5">
    <location>
        <begin position="49"/>
        <end position="133"/>
    </location>
</feature>
<comment type="caution">
    <text evidence="6">The sequence shown here is derived from an EMBL/GenBank/DDBJ whole genome shotgun (WGS) entry which is preliminary data.</text>
</comment>
<feature type="region of interest" description="Disordered" evidence="4">
    <location>
        <begin position="167"/>
        <end position="219"/>
    </location>
</feature>
<dbReference type="InterPro" id="IPR019787">
    <property type="entry name" value="Znf_PHD-finger"/>
</dbReference>
<accession>A0A427ATA3</accession>
<dbReference type="InterPro" id="IPR052583">
    <property type="entry name" value="ATP-helicase/E3_Ub-Ligase"/>
</dbReference>
<evidence type="ECO:0000256" key="2">
    <source>
        <dbReference type="ARBA" id="ARBA00022771"/>
    </source>
</evidence>
<sequence>MGLGKTLELLACIMAHRRPSLEAGFVYNNHSHDIEAEVKVKRPKWERVECICGAAGESSRYRGLWVQCDLCDAWQHAKCVGYSPKESSLPSHENETKGGGCVKVLSKSKFSRKKKDTSNIVEIGGDYICSLCSELIEAAKIDAYTGATLIVCPAPILAQWQSEVIRRGRHSGGGNKRKSKENERRGGGRGSGGRWRKRKEEEKQWRRRMRKKTMREHIGGRQRRTVVTVALGGSNIRWKQQIVVAVASIPCFFCEKRVCEA</sequence>
<dbReference type="InterPro" id="IPR013083">
    <property type="entry name" value="Znf_RING/FYVE/PHD"/>
</dbReference>
<dbReference type="Pfam" id="PF00176">
    <property type="entry name" value="SNF2-rel_dom"/>
    <property type="match status" value="1"/>
</dbReference>
<proteinExistence type="predicted"/>
<dbReference type="InterPro" id="IPR011011">
    <property type="entry name" value="Znf_FYVE_PHD"/>
</dbReference>
<dbReference type="PANTHER" id="PTHR45865:SF1">
    <property type="entry name" value="E3 UBIQUITIN-PROTEIN LIGASE SHPRH"/>
    <property type="match status" value="1"/>
</dbReference>
<dbReference type="InterPro" id="IPR000330">
    <property type="entry name" value="SNF2_N"/>
</dbReference>
<dbReference type="EMBL" id="AMZH03001404">
    <property type="protein sequence ID" value="RRT79425.1"/>
    <property type="molecule type" value="Genomic_DNA"/>
</dbReference>
<dbReference type="SMART" id="SM00249">
    <property type="entry name" value="PHD"/>
    <property type="match status" value="1"/>
</dbReference>
<feature type="compositionally biased region" description="Basic residues" evidence="4">
    <location>
        <begin position="167"/>
        <end position="179"/>
    </location>
</feature>